<dbReference type="RefSeq" id="WP_168571181.1">
    <property type="nucleotide sequence ID" value="NZ_CP051167.1"/>
</dbReference>
<dbReference type="Pfam" id="PF02399">
    <property type="entry name" value="Herpes_ori_bp"/>
    <property type="match status" value="1"/>
</dbReference>
<sequence>MDTTHNAGTLDPNSEQILDQIINTLELSEGEFALIFARCNFRDFRQQSIRRLQEKSPFPILEIPLENPIADLYNPIARAIAETPAKAVMVYGLEELTEIEAILSATNHAREQFRQNFAFPVIIWVNDEISKQFTRVIKDFKSWGISLNFSMSDDRLLQFLKNRGEKGFKIIIEGGELMSPEEIFSPVEQQEINFAVQELERRRVQWSPELNACLNFMAGWRAYLGGELEQALQDYHKSLSFWQGEAIALTRTQALERQAIAHFYIAACHQRQAQWNEAKQAMQACLDTLQIAGREDLKLKYAVELGAVLQQMQGWDELEAFAHQKLSEHRQHPDPLREARYYGFLAEVAYHRQQWTQGGKWAQSALATVAKIEPSPGMPQAYYLLLIALNLQELKEWEGAIAALEQAREIVGIDTEATTATERRPDFDPELYINRILATLHQLYYQQQEYRKAFAIKQIQQRLGYQYGLLAFIGAGQVQPQLRQRDPSGDLAPTFALSGRQDDVDFLIKDRLSQTSHKLAIVYGPSGVGKSSLLHAGLIPQFHLRPLGGRYGLPVMIRKYDRWTEEKRQEWERQQRIRVQAQKQEQARKIEATDRLEEAFAERDRQYRQYLKSRPLSDRHYQNLKARGLSAEAIELGSFGSSERGGMICPAFWGDKIIGFQWRKDPSGFGQIAGGKYIWSKSPLDSKLPNGEMPITALGTAIDGIGNFSEGILKPDIAQSLRSGLWLGAAGGNFPALITQKAIKDFGIKKAIFWPDGGSRVNAHVKASYRNLKALLDKEGIELQFADWGQWNDKSQPDCDELPEGTAIKLKPAAEFFGPLQEANPKRHEFTDEEKQAWKAQQQRQQWEKCYQFTPDRLIQGDWVDLDPDEILGKITAVRAGMGAGKTTALVKLASAFKGKHKILYLGVSNTLLIQTAEKVKGLHFRSEDDEFFFAPDPLGHHLFCIQSLHRFKPQHLEDAIIVLDEATAIIREFVDGSTLTSRPLAEQRFIESNWHDALQHSKAIVALDGYLGDRHCEYLQTVAPHLELTKIAKPVTPKTPIHFHLGSLVEGDVKAGNFSSILKQIIELATQGKRFAIASDSQKTCEALDETLTAMGILEGYRVDSTTVPEDWMKSILKDPNEAILSNKITRFIYSPSAMSGVDISVPDWFDAQFCIFHGVLSADLLSQMVWRIRDCCERHVWVNPKGLGEGGQYTPRAIERTIRFGLAQNLWDSFGEGHGTFDNWQTQLNSPDCRQAYWERAKANYEKANLRECLRWLLEVNGSEVIEAAVEADPEALAQFKNAKDEIKDREAIGAHEADNIDDDEFTRLKKGCNREDRPKVIRHSIRMSLPEIDLDPQWSPEFIRWYLENRDTRSQAKRWFLFQQQETAKSTTSESWIKREGFRAYQFRSYLGEVRALAELGILEVFKTPKSKDDPEVQAIADRWRKDPQIRARLGGRMPAQNPIRSFNWILGLFGIRLRCAQQQRGKNKKKNLYQIDYSLSETANWKAVARAVARTYADKGLQAANDCTIFVGELYNPVENGTEFNTANSAIDTQPTPESETMADPEPMTEVASDAETWKGKWFTIAPDATNPRPDWGQWVGRADGEPFQNPYRRNEWHVIIRVPDMGTVTVPAHSVEIACTEAVAVSTA</sequence>
<evidence type="ECO:0000313" key="4">
    <source>
        <dbReference type="EMBL" id="QIZ73035.1"/>
    </source>
</evidence>
<dbReference type="Proteomes" id="UP000500857">
    <property type="component" value="Chromosome"/>
</dbReference>
<organism evidence="4 5">
    <name type="scientific">Oxynema aestuarii AP17</name>
    <dbReference type="NCBI Taxonomy" id="2064643"/>
    <lineage>
        <taxon>Bacteria</taxon>
        <taxon>Bacillati</taxon>
        <taxon>Cyanobacteriota</taxon>
        <taxon>Cyanophyceae</taxon>
        <taxon>Oscillatoriophycideae</taxon>
        <taxon>Oscillatoriales</taxon>
        <taxon>Oscillatoriaceae</taxon>
        <taxon>Oxynema</taxon>
        <taxon>Oxynema aestuarii</taxon>
    </lineage>
</organism>
<dbReference type="Gene3D" id="1.25.40.10">
    <property type="entry name" value="Tetratricopeptide repeat domain"/>
    <property type="match status" value="1"/>
</dbReference>
<evidence type="ECO:0000259" key="2">
    <source>
        <dbReference type="Pfam" id="PF02399"/>
    </source>
</evidence>
<accession>A0A6H1U305</accession>
<dbReference type="InterPro" id="IPR003450">
    <property type="entry name" value="Replication_origin-bd"/>
</dbReference>
<dbReference type="InterPro" id="IPR049052">
    <property type="entry name" value="nSTAND1"/>
</dbReference>
<dbReference type="InterPro" id="IPR011990">
    <property type="entry name" value="TPR-like_helical_dom_sf"/>
</dbReference>
<gene>
    <name evidence="4" type="ORF">HCG48_22540</name>
</gene>
<dbReference type="GO" id="GO:0003688">
    <property type="term" value="F:DNA replication origin binding"/>
    <property type="evidence" value="ECO:0007669"/>
    <property type="project" value="InterPro"/>
</dbReference>
<feature type="domain" description="Replication origin-binding protein" evidence="2">
    <location>
        <begin position="875"/>
        <end position="1020"/>
    </location>
</feature>
<name>A0A6H1U305_9CYAN</name>
<protein>
    <submittedName>
        <fullName evidence="4">Uncharacterized protein</fullName>
    </submittedName>
</protein>
<feature type="domain" description="Novel STAND NTPase 1" evidence="3">
    <location>
        <begin position="499"/>
        <end position="603"/>
    </location>
</feature>
<dbReference type="SUPFAM" id="SSF52540">
    <property type="entry name" value="P-loop containing nucleoside triphosphate hydrolases"/>
    <property type="match status" value="1"/>
</dbReference>
<reference evidence="4 5" key="1">
    <citation type="submission" date="2020-04" db="EMBL/GenBank/DDBJ databases">
        <authorList>
            <person name="Basu S."/>
            <person name="Maruthanayagam V."/>
            <person name="Chakraborty S."/>
            <person name="Pramanik A."/>
            <person name="Mukherjee J."/>
            <person name="Brink B."/>
        </authorList>
    </citation>
    <scope>NUCLEOTIDE SEQUENCE [LARGE SCALE GENOMIC DNA]</scope>
    <source>
        <strain evidence="4 5">AP17</strain>
    </source>
</reference>
<dbReference type="SUPFAM" id="SSF48452">
    <property type="entry name" value="TPR-like"/>
    <property type="match status" value="1"/>
</dbReference>
<dbReference type="InterPro" id="IPR049996">
    <property type="entry name" value="Slr7037-like"/>
</dbReference>
<dbReference type="EMBL" id="CP051167">
    <property type="protein sequence ID" value="QIZ73035.1"/>
    <property type="molecule type" value="Genomic_DNA"/>
</dbReference>
<evidence type="ECO:0000259" key="3">
    <source>
        <dbReference type="Pfam" id="PF20703"/>
    </source>
</evidence>
<dbReference type="GO" id="GO:0006260">
    <property type="term" value="P:DNA replication"/>
    <property type="evidence" value="ECO:0007669"/>
    <property type="project" value="InterPro"/>
</dbReference>
<evidence type="ECO:0000256" key="1">
    <source>
        <dbReference type="SAM" id="MobiDB-lite"/>
    </source>
</evidence>
<dbReference type="Pfam" id="PF20703">
    <property type="entry name" value="nSTAND1"/>
    <property type="match status" value="1"/>
</dbReference>
<dbReference type="InterPro" id="IPR027417">
    <property type="entry name" value="P-loop_NTPase"/>
</dbReference>
<dbReference type="NCBIfam" id="NF042913">
    <property type="entry name" value="CyRepA1"/>
    <property type="match status" value="1"/>
</dbReference>
<feature type="region of interest" description="Disordered" evidence="1">
    <location>
        <begin position="1531"/>
        <end position="1554"/>
    </location>
</feature>
<feature type="compositionally biased region" description="Polar residues" evidence="1">
    <location>
        <begin position="1531"/>
        <end position="1543"/>
    </location>
</feature>
<proteinExistence type="predicted"/>
<evidence type="ECO:0000313" key="5">
    <source>
        <dbReference type="Proteomes" id="UP000500857"/>
    </source>
</evidence>
<dbReference type="GO" id="GO:0005524">
    <property type="term" value="F:ATP binding"/>
    <property type="evidence" value="ECO:0007669"/>
    <property type="project" value="InterPro"/>
</dbReference>
<dbReference type="KEGG" id="oxy:HCG48_22540"/>
<keyword evidence="5" id="KW-1185">Reference proteome</keyword>